<feature type="compositionally biased region" description="Basic and acidic residues" evidence="1">
    <location>
        <begin position="179"/>
        <end position="191"/>
    </location>
</feature>
<feature type="compositionally biased region" description="Low complexity" evidence="1">
    <location>
        <begin position="167"/>
        <end position="178"/>
    </location>
</feature>
<feature type="compositionally biased region" description="Basic and acidic residues" evidence="1">
    <location>
        <begin position="87"/>
        <end position="100"/>
    </location>
</feature>
<dbReference type="Proteomes" id="UP000051952">
    <property type="component" value="Unassembled WGS sequence"/>
</dbReference>
<feature type="region of interest" description="Disordered" evidence="1">
    <location>
        <begin position="74"/>
        <end position="134"/>
    </location>
</feature>
<name>A0A0S4KHK5_BODSA</name>
<protein>
    <submittedName>
        <fullName evidence="2">Uncharacterized protein</fullName>
    </submittedName>
</protein>
<dbReference type="EMBL" id="CYKH01000478">
    <property type="protein sequence ID" value="CUI14076.1"/>
    <property type="molecule type" value="Genomic_DNA"/>
</dbReference>
<reference evidence="3" key="1">
    <citation type="submission" date="2015-09" db="EMBL/GenBank/DDBJ databases">
        <authorList>
            <consortium name="Pathogen Informatics"/>
        </authorList>
    </citation>
    <scope>NUCLEOTIDE SEQUENCE [LARGE SCALE GENOMIC DNA]</scope>
    <source>
        <strain evidence="3">Lake Konstanz</strain>
    </source>
</reference>
<proteinExistence type="predicted"/>
<organism evidence="2 3">
    <name type="scientific">Bodo saltans</name>
    <name type="common">Flagellated protozoan</name>
    <dbReference type="NCBI Taxonomy" id="75058"/>
    <lineage>
        <taxon>Eukaryota</taxon>
        <taxon>Discoba</taxon>
        <taxon>Euglenozoa</taxon>
        <taxon>Kinetoplastea</taxon>
        <taxon>Metakinetoplastina</taxon>
        <taxon>Eubodonida</taxon>
        <taxon>Bodonidae</taxon>
        <taxon>Bodo</taxon>
    </lineage>
</organism>
<keyword evidence="3" id="KW-1185">Reference proteome</keyword>
<feature type="compositionally biased region" description="Basic residues" evidence="1">
    <location>
        <begin position="77"/>
        <end position="86"/>
    </location>
</feature>
<feature type="compositionally biased region" description="Low complexity" evidence="1">
    <location>
        <begin position="103"/>
        <end position="134"/>
    </location>
</feature>
<evidence type="ECO:0000313" key="2">
    <source>
        <dbReference type="EMBL" id="CUI14076.1"/>
    </source>
</evidence>
<evidence type="ECO:0000256" key="1">
    <source>
        <dbReference type="SAM" id="MobiDB-lite"/>
    </source>
</evidence>
<evidence type="ECO:0000313" key="3">
    <source>
        <dbReference type="Proteomes" id="UP000051952"/>
    </source>
</evidence>
<sequence>MSCDDVTVDVEASSTAANRRELILLQDLQELRRHLCEVSLECGVPMASLIQKFLVFKRDEVAVALASWPPSEYRTQEHHRHHHHHQRTSDDLPPTERDPFGDSSSSGSSSGSQIEEESSSSTSATSSSSHSNESFDTFMANMRSSATATLSERAGERVAQRGAQSATRTSTTTVTTVDVIRDDGPAQGEKEEGWFWEQCSVS</sequence>
<dbReference type="VEuPathDB" id="TriTrypDB:BSAL_68620"/>
<accession>A0A0S4KHK5</accession>
<dbReference type="AlphaFoldDB" id="A0A0S4KHK5"/>
<gene>
    <name evidence="2" type="ORF">BSAL_68620</name>
</gene>
<feature type="region of interest" description="Disordered" evidence="1">
    <location>
        <begin position="146"/>
        <end position="191"/>
    </location>
</feature>